<dbReference type="Proteomes" id="UP000299102">
    <property type="component" value="Unassembled WGS sequence"/>
</dbReference>
<evidence type="ECO:0000313" key="2">
    <source>
        <dbReference type="Proteomes" id="UP000299102"/>
    </source>
</evidence>
<keyword evidence="2" id="KW-1185">Reference proteome</keyword>
<sequence>MKSRVRPLHCPKRRYLLTIVFVRSLDRAAVGGRALKHADETKNAVAVGGGKKRPVRDIAVEKVLRSRRRRRDRGVTSWTTTVGRCRRENIVSRKSTNGSFQSYDTLSIE</sequence>
<evidence type="ECO:0000313" key="1">
    <source>
        <dbReference type="EMBL" id="GBP12185.1"/>
    </source>
</evidence>
<gene>
    <name evidence="1" type="ORF">EVAR_6365_1</name>
</gene>
<protein>
    <submittedName>
        <fullName evidence="1">Uncharacterized protein</fullName>
    </submittedName>
</protein>
<dbReference type="AlphaFoldDB" id="A0A4C1TDJ2"/>
<proteinExistence type="predicted"/>
<dbReference type="EMBL" id="BGZK01000050">
    <property type="protein sequence ID" value="GBP12185.1"/>
    <property type="molecule type" value="Genomic_DNA"/>
</dbReference>
<name>A0A4C1TDJ2_EUMVA</name>
<organism evidence="1 2">
    <name type="scientific">Eumeta variegata</name>
    <name type="common">Bagworm moth</name>
    <name type="synonym">Eumeta japonica</name>
    <dbReference type="NCBI Taxonomy" id="151549"/>
    <lineage>
        <taxon>Eukaryota</taxon>
        <taxon>Metazoa</taxon>
        <taxon>Ecdysozoa</taxon>
        <taxon>Arthropoda</taxon>
        <taxon>Hexapoda</taxon>
        <taxon>Insecta</taxon>
        <taxon>Pterygota</taxon>
        <taxon>Neoptera</taxon>
        <taxon>Endopterygota</taxon>
        <taxon>Lepidoptera</taxon>
        <taxon>Glossata</taxon>
        <taxon>Ditrysia</taxon>
        <taxon>Tineoidea</taxon>
        <taxon>Psychidae</taxon>
        <taxon>Oiketicinae</taxon>
        <taxon>Eumeta</taxon>
    </lineage>
</organism>
<accession>A0A4C1TDJ2</accession>
<comment type="caution">
    <text evidence="1">The sequence shown here is derived from an EMBL/GenBank/DDBJ whole genome shotgun (WGS) entry which is preliminary data.</text>
</comment>
<reference evidence="1 2" key="1">
    <citation type="journal article" date="2019" name="Commun. Biol.">
        <title>The bagworm genome reveals a unique fibroin gene that provides high tensile strength.</title>
        <authorList>
            <person name="Kono N."/>
            <person name="Nakamura H."/>
            <person name="Ohtoshi R."/>
            <person name="Tomita M."/>
            <person name="Numata K."/>
            <person name="Arakawa K."/>
        </authorList>
    </citation>
    <scope>NUCLEOTIDE SEQUENCE [LARGE SCALE GENOMIC DNA]</scope>
</reference>